<dbReference type="InterPro" id="IPR053151">
    <property type="entry name" value="RNase_H-like"/>
</dbReference>
<dbReference type="PANTHER" id="PTHR47723">
    <property type="entry name" value="OS05G0353850 PROTEIN"/>
    <property type="match status" value="1"/>
</dbReference>
<reference evidence="2" key="1">
    <citation type="submission" date="2014-07" db="EMBL/GenBank/DDBJ databases">
        <title>Identification of a novel salt tolerance gene in wild soybean by whole-genome sequencing.</title>
        <authorList>
            <person name="Lam H.-M."/>
            <person name="Qi X."/>
            <person name="Li M.-W."/>
            <person name="Liu X."/>
            <person name="Xie M."/>
            <person name="Ni M."/>
            <person name="Xu X."/>
        </authorList>
    </citation>
    <scope>NUCLEOTIDE SEQUENCE [LARGE SCALE GENOMIC DNA]</scope>
    <source>
        <tissue evidence="2">Root</tissue>
    </source>
</reference>
<dbReference type="PANTHER" id="PTHR47723:SF19">
    <property type="entry name" value="POLYNUCLEOTIDYL TRANSFERASE, RIBONUCLEASE H-LIKE SUPERFAMILY PROTEIN"/>
    <property type="match status" value="1"/>
</dbReference>
<protein>
    <recommendedName>
        <fullName evidence="1">RNase H type-1 domain-containing protein</fullName>
    </recommendedName>
</protein>
<organism evidence="2">
    <name type="scientific">Glycine soja</name>
    <name type="common">Wild soybean</name>
    <dbReference type="NCBI Taxonomy" id="3848"/>
    <lineage>
        <taxon>Eukaryota</taxon>
        <taxon>Viridiplantae</taxon>
        <taxon>Streptophyta</taxon>
        <taxon>Embryophyta</taxon>
        <taxon>Tracheophyta</taxon>
        <taxon>Spermatophyta</taxon>
        <taxon>Magnoliopsida</taxon>
        <taxon>eudicotyledons</taxon>
        <taxon>Gunneridae</taxon>
        <taxon>Pentapetalae</taxon>
        <taxon>rosids</taxon>
        <taxon>fabids</taxon>
        <taxon>Fabales</taxon>
        <taxon>Fabaceae</taxon>
        <taxon>Papilionoideae</taxon>
        <taxon>50 kb inversion clade</taxon>
        <taxon>NPAAA clade</taxon>
        <taxon>indigoferoid/millettioid clade</taxon>
        <taxon>Phaseoleae</taxon>
        <taxon>Glycine</taxon>
        <taxon>Glycine subgen. Soja</taxon>
    </lineage>
</organism>
<dbReference type="InterPro" id="IPR012337">
    <property type="entry name" value="RNaseH-like_sf"/>
</dbReference>
<dbReference type="GO" id="GO:0003676">
    <property type="term" value="F:nucleic acid binding"/>
    <property type="evidence" value="ECO:0007669"/>
    <property type="project" value="InterPro"/>
</dbReference>
<gene>
    <name evidence="2" type="ORF">glysoja_042917</name>
</gene>
<dbReference type="Pfam" id="PF13456">
    <property type="entry name" value="RVT_3"/>
    <property type="match status" value="1"/>
</dbReference>
<dbReference type="AlphaFoldDB" id="A0A0B2QK77"/>
<accession>A0A0B2QK77</accession>
<dbReference type="GO" id="GO:0004523">
    <property type="term" value="F:RNA-DNA hybrid ribonuclease activity"/>
    <property type="evidence" value="ECO:0007669"/>
    <property type="project" value="InterPro"/>
</dbReference>
<dbReference type="InterPro" id="IPR036397">
    <property type="entry name" value="RNaseH_sf"/>
</dbReference>
<name>A0A0B2QK77_GLYSO</name>
<dbReference type="InterPro" id="IPR002156">
    <property type="entry name" value="RNaseH_domain"/>
</dbReference>
<sequence length="109" mass="12460">MQYSLHGCQHSRRTWQYLNMDHDAGFYIATTKDWLMTSIQSSKGNLNIDGSSSGNSSTTNFWGVICDHMGNWISGFSRKRGTTTNLKAKLYTMYYGLHKAWNEGFSFVL</sequence>
<dbReference type="Proteomes" id="UP000053555">
    <property type="component" value="Unassembled WGS sequence"/>
</dbReference>
<evidence type="ECO:0000259" key="1">
    <source>
        <dbReference type="Pfam" id="PF13456"/>
    </source>
</evidence>
<dbReference type="EMBL" id="KN657562">
    <property type="protein sequence ID" value="KHN21820.1"/>
    <property type="molecule type" value="Genomic_DNA"/>
</dbReference>
<dbReference type="Gene3D" id="3.30.420.10">
    <property type="entry name" value="Ribonuclease H-like superfamily/Ribonuclease H"/>
    <property type="match status" value="1"/>
</dbReference>
<proteinExistence type="predicted"/>
<dbReference type="SUPFAM" id="SSF53098">
    <property type="entry name" value="Ribonuclease H-like"/>
    <property type="match status" value="1"/>
</dbReference>
<feature type="domain" description="RNase H type-1" evidence="1">
    <location>
        <begin position="47"/>
        <end position="106"/>
    </location>
</feature>
<evidence type="ECO:0000313" key="2">
    <source>
        <dbReference type="EMBL" id="KHN21820.1"/>
    </source>
</evidence>